<sequence>MEHWEILFGRSGSQPDEEDRPGADADHDVNHDDWAEKEPPAATVTPSRVTPPTAAEVEARATEALGEFRTMLGTRREAEELLGSAIEARQRALAEAEQIVRHAEALAREIEAQARVQSERMVAEAQELRDRARSEAEAQAGRTILRLETLADDLELALERAKDDLVETMIPLAELRSSITIDPAALADERDQTEPKGNGGLESQISQRLRRRPRPA</sequence>
<feature type="compositionally biased region" description="Basic and acidic residues" evidence="2">
    <location>
        <begin position="20"/>
        <end position="39"/>
    </location>
</feature>
<feature type="coiled-coil region" evidence="1">
    <location>
        <begin position="86"/>
        <end position="164"/>
    </location>
</feature>
<evidence type="ECO:0000313" key="3">
    <source>
        <dbReference type="EMBL" id="PWN03738.1"/>
    </source>
</evidence>
<dbReference type="AlphaFoldDB" id="A0A316TIX8"/>
<feature type="region of interest" description="Disordered" evidence="2">
    <location>
        <begin position="181"/>
        <end position="216"/>
    </location>
</feature>
<reference evidence="3 4" key="1">
    <citation type="submission" date="2018-05" db="EMBL/GenBank/DDBJ databases">
        <title>Nocardioides silvaticus genome.</title>
        <authorList>
            <person name="Li C."/>
            <person name="Wang G."/>
        </authorList>
    </citation>
    <scope>NUCLEOTIDE SEQUENCE [LARGE SCALE GENOMIC DNA]</scope>
    <source>
        <strain evidence="3 4">CCTCC AB 2018079</strain>
    </source>
</reference>
<keyword evidence="4" id="KW-1185">Reference proteome</keyword>
<protein>
    <submittedName>
        <fullName evidence="3">Uncharacterized protein</fullName>
    </submittedName>
</protein>
<gene>
    <name evidence="3" type="ORF">DJ010_06590</name>
</gene>
<organism evidence="3 4">
    <name type="scientific">Nocardioides silvaticus</name>
    <dbReference type="NCBI Taxonomy" id="2201891"/>
    <lineage>
        <taxon>Bacteria</taxon>
        <taxon>Bacillati</taxon>
        <taxon>Actinomycetota</taxon>
        <taxon>Actinomycetes</taxon>
        <taxon>Propionibacteriales</taxon>
        <taxon>Nocardioidaceae</taxon>
        <taxon>Nocardioides</taxon>
    </lineage>
</organism>
<evidence type="ECO:0000313" key="4">
    <source>
        <dbReference type="Proteomes" id="UP000245507"/>
    </source>
</evidence>
<dbReference type="Proteomes" id="UP000245507">
    <property type="component" value="Unassembled WGS sequence"/>
</dbReference>
<accession>A0A316TIX8</accession>
<evidence type="ECO:0000256" key="2">
    <source>
        <dbReference type="SAM" id="MobiDB-lite"/>
    </source>
</evidence>
<feature type="region of interest" description="Disordered" evidence="2">
    <location>
        <begin position="1"/>
        <end position="55"/>
    </location>
</feature>
<dbReference type="EMBL" id="QGDD01000002">
    <property type="protein sequence ID" value="PWN03738.1"/>
    <property type="molecule type" value="Genomic_DNA"/>
</dbReference>
<keyword evidence="1" id="KW-0175">Coiled coil</keyword>
<evidence type="ECO:0000256" key="1">
    <source>
        <dbReference type="SAM" id="Coils"/>
    </source>
</evidence>
<dbReference type="RefSeq" id="WP_109692827.1">
    <property type="nucleotide sequence ID" value="NZ_QGDD01000002.1"/>
</dbReference>
<name>A0A316TIX8_9ACTN</name>
<comment type="caution">
    <text evidence="3">The sequence shown here is derived from an EMBL/GenBank/DDBJ whole genome shotgun (WGS) entry which is preliminary data.</text>
</comment>
<proteinExistence type="predicted"/>